<proteinExistence type="predicted"/>
<dbReference type="AlphaFoldDB" id="M0IE16"/>
<sequence>MNRRTLGIVAIVVVLVVAVAAGGLWAVGRLSFLDSYGSQYDYSVRVSADEPISNVTMFVPLPVENNSSPVAANVESREYLIPETWSYDVVDTQYGPMLRIRADELPADPTYHRAVIENDRLVRWEQISEREYDQNDANTVRVEHDAVDLYADATVNRSIDTRSPEGTEPIFEPRQNVRAVPCEWPHEADETRCYAYDSMVYLQYDGPETTTVSVSIELYGTNSWWVGGWNYNEYTDRIYAYDVPADRRGWVVVEGELQTGVGNYPRNPPQ</sequence>
<dbReference type="STRING" id="662479.C440_10798"/>
<dbReference type="RefSeq" id="WP_008320470.1">
    <property type="nucleotide sequence ID" value="NZ_AOLN01000013.1"/>
</dbReference>
<dbReference type="OrthoDB" id="162223at2157"/>
<comment type="caution">
    <text evidence="1">The sequence shown here is derived from an EMBL/GenBank/DDBJ whole genome shotgun (WGS) entry which is preliminary data.</text>
</comment>
<dbReference type="Proteomes" id="UP000011550">
    <property type="component" value="Unassembled WGS sequence"/>
</dbReference>
<reference evidence="1 2" key="1">
    <citation type="journal article" date="2014" name="PLoS Genet.">
        <title>Phylogenetically driven sequencing of extremely halophilic archaea reveals strategies for static and dynamic osmo-response.</title>
        <authorList>
            <person name="Becker E.A."/>
            <person name="Seitzer P.M."/>
            <person name="Tritt A."/>
            <person name="Larsen D."/>
            <person name="Krusor M."/>
            <person name="Yao A.I."/>
            <person name="Wu D."/>
            <person name="Madern D."/>
            <person name="Eisen J.A."/>
            <person name="Darling A.E."/>
            <person name="Facciotti M.T."/>
        </authorList>
    </citation>
    <scope>NUCLEOTIDE SEQUENCE [LARGE SCALE GENOMIC DNA]</scope>
    <source>
        <strain evidence="1 2">ATCC BAA-1512</strain>
    </source>
</reference>
<accession>M0IE16</accession>
<gene>
    <name evidence="1" type="ORF">C440_10798</name>
</gene>
<evidence type="ECO:0000313" key="1">
    <source>
        <dbReference type="EMBL" id="ELZ94103.1"/>
    </source>
</evidence>
<organism evidence="1 2">
    <name type="scientific">Haloferax mucosum ATCC BAA-1512</name>
    <dbReference type="NCBI Taxonomy" id="662479"/>
    <lineage>
        <taxon>Archaea</taxon>
        <taxon>Methanobacteriati</taxon>
        <taxon>Methanobacteriota</taxon>
        <taxon>Stenosarchaea group</taxon>
        <taxon>Halobacteria</taxon>
        <taxon>Halobacteriales</taxon>
        <taxon>Haloferacaceae</taxon>
        <taxon>Haloferax</taxon>
    </lineage>
</organism>
<dbReference type="EMBL" id="AOLN01000013">
    <property type="protein sequence ID" value="ELZ94103.1"/>
    <property type="molecule type" value="Genomic_DNA"/>
</dbReference>
<protein>
    <submittedName>
        <fullName evidence="1">Uncharacterized protein</fullName>
    </submittedName>
</protein>
<dbReference type="PATRIC" id="fig|662479.7.peg.2188"/>
<keyword evidence="2" id="KW-1185">Reference proteome</keyword>
<name>M0IE16_9EURY</name>
<evidence type="ECO:0000313" key="2">
    <source>
        <dbReference type="Proteomes" id="UP000011550"/>
    </source>
</evidence>